<feature type="signal peptide" evidence="1">
    <location>
        <begin position="1"/>
        <end position="32"/>
    </location>
</feature>
<evidence type="ECO:0000313" key="2">
    <source>
        <dbReference type="EMBL" id="KIH67820.1"/>
    </source>
</evidence>
<evidence type="ECO:0000256" key="1">
    <source>
        <dbReference type="SAM" id="SignalP"/>
    </source>
</evidence>
<evidence type="ECO:0000313" key="3">
    <source>
        <dbReference type="Proteomes" id="UP000054047"/>
    </source>
</evidence>
<reference evidence="2 3" key="1">
    <citation type="submission" date="2013-12" db="EMBL/GenBank/DDBJ databases">
        <title>Draft genome of the parsitic nematode Ancylostoma duodenale.</title>
        <authorList>
            <person name="Mitreva M."/>
        </authorList>
    </citation>
    <scope>NUCLEOTIDE SEQUENCE [LARGE SCALE GENOMIC DNA]</scope>
    <source>
        <strain evidence="2 3">Zhejiang</strain>
    </source>
</reference>
<dbReference type="InterPro" id="IPR036397">
    <property type="entry name" value="RNaseH_sf"/>
</dbReference>
<dbReference type="PANTHER" id="PTHR46068:SF1">
    <property type="entry name" value="TRANSPOSASE IS30-LIKE HTH DOMAIN-CONTAINING PROTEIN"/>
    <property type="match status" value="1"/>
</dbReference>
<feature type="chain" id="PRO_5002166126" evidence="1">
    <location>
        <begin position="33"/>
        <end position="298"/>
    </location>
</feature>
<dbReference type="PANTHER" id="PTHR46068">
    <property type="entry name" value="PROTEIN CBG27172"/>
    <property type="match status" value="1"/>
</dbReference>
<keyword evidence="3" id="KW-1185">Reference proteome</keyword>
<dbReference type="OrthoDB" id="7951431at2759"/>
<organism evidence="2 3">
    <name type="scientific">Ancylostoma duodenale</name>
    <dbReference type="NCBI Taxonomy" id="51022"/>
    <lineage>
        <taxon>Eukaryota</taxon>
        <taxon>Metazoa</taxon>
        <taxon>Ecdysozoa</taxon>
        <taxon>Nematoda</taxon>
        <taxon>Chromadorea</taxon>
        <taxon>Rhabditida</taxon>
        <taxon>Rhabditina</taxon>
        <taxon>Rhabditomorpha</taxon>
        <taxon>Strongyloidea</taxon>
        <taxon>Ancylostomatidae</taxon>
        <taxon>Ancylostomatinae</taxon>
        <taxon>Ancylostoma</taxon>
    </lineage>
</organism>
<proteinExistence type="predicted"/>
<accession>A0A0C2H248</accession>
<dbReference type="Proteomes" id="UP000054047">
    <property type="component" value="Unassembled WGS sequence"/>
</dbReference>
<dbReference type="EMBL" id="KN726559">
    <property type="protein sequence ID" value="KIH67820.1"/>
    <property type="molecule type" value="Genomic_DNA"/>
</dbReference>
<protein>
    <submittedName>
        <fullName evidence="2">Uncharacterized protein</fullName>
    </submittedName>
</protein>
<sequence length="298" mass="34246">MASRREHLLHLQMFKLCFGVVLFVICADISQAQYTHEQKKEYFEGTIANLGDDLKKKYDAIIAELRARIDSEPDEKIEEFGKKILWMIQDGPFVTSTDRIEEMVEENIWKTFPGSGKQEIANANLTKEQIAIVKPLAEYYYARFKYDFGLYMSAFDFLKGCVHSMMLPGWTSIIDITGFRTLTGYHPGNYEGNWTFQQDGAPAHKSKKVQRWCRENLTDFIDANEWPANSPDLNVMDYSVWAILEEKACAKQHGSVDALKISRKKAWEDIPQETLRAAVESYPKRLKAVIKAKGGHIE</sequence>
<keyword evidence="1" id="KW-0732">Signal</keyword>
<dbReference type="Gene3D" id="3.30.420.10">
    <property type="entry name" value="Ribonuclease H-like superfamily/Ribonuclease H"/>
    <property type="match status" value="1"/>
</dbReference>
<dbReference type="GO" id="GO:0003676">
    <property type="term" value="F:nucleic acid binding"/>
    <property type="evidence" value="ECO:0007669"/>
    <property type="project" value="InterPro"/>
</dbReference>
<name>A0A0C2H248_9BILA</name>
<gene>
    <name evidence="2" type="ORF">ANCDUO_01845</name>
</gene>
<dbReference type="AlphaFoldDB" id="A0A0C2H248"/>